<protein>
    <submittedName>
        <fullName evidence="1">Mandelate racemase/muconate lactonizing protein</fullName>
    </submittedName>
</protein>
<organism evidence="1 2">
    <name type="scientific">Natronococcus amylolyticus DSM 10524</name>
    <dbReference type="NCBI Taxonomy" id="1227497"/>
    <lineage>
        <taxon>Archaea</taxon>
        <taxon>Methanobacteriati</taxon>
        <taxon>Methanobacteriota</taxon>
        <taxon>Stenosarchaea group</taxon>
        <taxon>Halobacteria</taxon>
        <taxon>Halobacteriales</taxon>
        <taxon>Natrialbaceae</taxon>
        <taxon>Natronococcus</taxon>
    </lineage>
</organism>
<reference evidence="1 2" key="1">
    <citation type="journal article" date="2014" name="PLoS Genet.">
        <title>Phylogenetically driven sequencing of extremely halophilic archaea reveals strategies for static and dynamic osmo-response.</title>
        <authorList>
            <person name="Becker E.A."/>
            <person name="Seitzer P.M."/>
            <person name="Tritt A."/>
            <person name="Larsen D."/>
            <person name="Krusor M."/>
            <person name="Yao A.I."/>
            <person name="Wu D."/>
            <person name="Madern D."/>
            <person name="Eisen J.A."/>
            <person name="Darling A.E."/>
            <person name="Facciotti M.T."/>
        </authorList>
    </citation>
    <scope>NUCLEOTIDE SEQUENCE [LARGE SCALE GENOMIC DNA]</scope>
    <source>
        <strain evidence="1 2">DSM 10524</strain>
    </source>
</reference>
<accession>L9X2S0</accession>
<proteinExistence type="predicted"/>
<name>L9X2S0_9EURY</name>
<gene>
    <name evidence="1" type="ORF">C491_13847</name>
</gene>
<comment type="caution">
    <text evidence="1">The sequence shown here is derived from an EMBL/GenBank/DDBJ whole genome shotgun (WGS) entry which is preliminary data.</text>
</comment>
<dbReference type="eggNOG" id="arCOG01168">
    <property type="taxonomic scope" value="Archaea"/>
</dbReference>
<dbReference type="STRING" id="1227497.C491_13847"/>
<keyword evidence="2" id="KW-1185">Reference proteome</keyword>
<dbReference type="Proteomes" id="UP000011688">
    <property type="component" value="Unassembled WGS sequence"/>
</dbReference>
<dbReference type="EMBL" id="AOIB01000028">
    <property type="protein sequence ID" value="ELY56039.1"/>
    <property type="molecule type" value="Genomic_DNA"/>
</dbReference>
<dbReference type="AlphaFoldDB" id="L9X2S0"/>
<evidence type="ECO:0000313" key="1">
    <source>
        <dbReference type="EMBL" id="ELY56039.1"/>
    </source>
</evidence>
<sequence length="49" mass="5586">MYRDYAIMYVQTESRHEGVDYSLGYEGAELIAEAVKSLLAVTTTQENIR</sequence>
<evidence type="ECO:0000313" key="2">
    <source>
        <dbReference type="Proteomes" id="UP000011688"/>
    </source>
</evidence>